<dbReference type="RefSeq" id="WP_231955305.1">
    <property type="nucleotide sequence ID" value="NZ_CACRYJ010000034.1"/>
</dbReference>
<keyword evidence="3" id="KW-1185">Reference proteome</keyword>
<organism evidence="2 3">
    <name type="scientific">Occultella aeris</name>
    <dbReference type="NCBI Taxonomy" id="2761496"/>
    <lineage>
        <taxon>Bacteria</taxon>
        <taxon>Bacillati</taxon>
        <taxon>Actinomycetota</taxon>
        <taxon>Actinomycetes</taxon>
        <taxon>Micrococcales</taxon>
        <taxon>Ruaniaceae</taxon>
        <taxon>Occultella</taxon>
    </lineage>
</organism>
<keyword evidence="1" id="KW-0472">Membrane</keyword>
<evidence type="ECO:0000313" key="2">
    <source>
        <dbReference type="EMBL" id="VZO37516.1"/>
    </source>
</evidence>
<feature type="transmembrane region" description="Helical" evidence="1">
    <location>
        <begin position="12"/>
        <end position="35"/>
    </location>
</feature>
<dbReference type="EMBL" id="CACRYJ010000034">
    <property type="protein sequence ID" value="VZO37516.1"/>
    <property type="molecule type" value="Genomic_DNA"/>
</dbReference>
<dbReference type="Proteomes" id="UP000419743">
    <property type="component" value="Unassembled WGS sequence"/>
</dbReference>
<keyword evidence="1" id="KW-1133">Transmembrane helix</keyword>
<comment type="caution">
    <text evidence="2">The sequence shown here is derived from an EMBL/GenBank/DDBJ whole genome shotgun (WGS) entry which is preliminary data.</text>
</comment>
<proteinExistence type="predicted"/>
<gene>
    <name evidence="2" type="ORF">HALOF300_02581</name>
</gene>
<keyword evidence="1" id="KW-0812">Transmembrane</keyword>
<evidence type="ECO:0000313" key="3">
    <source>
        <dbReference type="Proteomes" id="UP000419743"/>
    </source>
</evidence>
<accession>A0A7M4DKB8</accession>
<dbReference type="AlphaFoldDB" id="A0A7M4DKB8"/>
<reference evidence="2 3" key="1">
    <citation type="submission" date="2019-11" db="EMBL/GenBank/DDBJ databases">
        <authorList>
            <person name="Criscuolo A."/>
        </authorList>
    </citation>
    <scope>NUCLEOTIDE SEQUENCE [LARGE SCALE GENOMIC DNA]</scope>
    <source>
        <strain evidence="2">CIP111667</strain>
    </source>
</reference>
<sequence>MAAIGKLALNRRTVGIGVLVIAVVAVITVFVAMLLSDRADAGDPSVTITTTGPVPTPEAEPIARDTGTALLAALPDTVLGYAVSAQVADEAMVTAGAVEGWQLTYTGADGDVTVRVGQWGSAEEAAAALPDVAVLDGADVVEDGQVDVAGAAAGTFQILQTPDGAGRAVWTNGTVGFVVDGPDADSVRAVYLAYPL</sequence>
<protein>
    <submittedName>
        <fullName evidence="2">Uncharacterized protein</fullName>
    </submittedName>
</protein>
<name>A0A7M4DKB8_9MICO</name>
<evidence type="ECO:0000256" key="1">
    <source>
        <dbReference type="SAM" id="Phobius"/>
    </source>
</evidence>